<gene>
    <name evidence="1" type="ORF">OUZ56_021413</name>
</gene>
<evidence type="ECO:0000313" key="1">
    <source>
        <dbReference type="EMBL" id="KAK4012313.1"/>
    </source>
</evidence>
<accession>A0ABQ9ZHA2</accession>
<organism evidence="1 2">
    <name type="scientific">Daphnia magna</name>
    <dbReference type="NCBI Taxonomy" id="35525"/>
    <lineage>
        <taxon>Eukaryota</taxon>
        <taxon>Metazoa</taxon>
        <taxon>Ecdysozoa</taxon>
        <taxon>Arthropoda</taxon>
        <taxon>Crustacea</taxon>
        <taxon>Branchiopoda</taxon>
        <taxon>Diplostraca</taxon>
        <taxon>Cladocera</taxon>
        <taxon>Anomopoda</taxon>
        <taxon>Daphniidae</taxon>
        <taxon>Daphnia</taxon>
    </lineage>
</organism>
<proteinExistence type="predicted"/>
<evidence type="ECO:0000313" key="2">
    <source>
        <dbReference type="Proteomes" id="UP001234178"/>
    </source>
</evidence>
<protein>
    <submittedName>
        <fullName evidence="1">Uncharacterized protein</fullName>
    </submittedName>
</protein>
<name>A0ABQ9ZHA2_9CRUS</name>
<dbReference type="Proteomes" id="UP001234178">
    <property type="component" value="Unassembled WGS sequence"/>
</dbReference>
<reference evidence="1 2" key="1">
    <citation type="journal article" date="2023" name="Nucleic Acids Res.">
        <title>The hologenome of Daphnia magna reveals possible DNA methylation and microbiome-mediated evolution of the host genome.</title>
        <authorList>
            <person name="Chaturvedi A."/>
            <person name="Li X."/>
            <person name="Dhandapani V."/>
            <person name="Marshall H."/>
            <person name="Kissane S."/>
            <person name="Cuenca-Cambronero M."/>
            <person name="Asole G."/>
            <person name="Calvet F."/>
            <person name="Ruiz-Romero M."/>
            <person name="Marangio P."/>
            <person name="Guigo R."/>
            <person name="Rago D."/>
            <person name="Mirbahai L."/>
            <person name="Eastwood N."/>
            <person name="Colbourne J.K."/>
            <person name="Zhou J."/>
            <person name="Mallon E."/>
            <person name="Orsini L."/>
        </authorList>
    </citation>
    <scope>NUCLEOTIDE SEQUENCE [LARGE SCALE GENOMIC DNA]</scope>
    <source>
        <strain evidence="1">LRV0_1</strain>
    </source>
</reference>
<keyword evidence="2" id="KW-1185">Reference proteome</keyword>
<dbReference type="EMBL" id="JAOYFB010000003">
    <property type="protein sequence ID" value="KAK4012313.1"/>
    <property type="molecule type" value="Genomic_DNA"/>
</dbReference>
<comment type="caution">
    <text evidence="1">The sequence shown here is derived from an EMBL/GenBank/DDBJ whole genome shotgun (WGS) entry which is preliminary data.</text>
</comment>
<sequence length="84" mass="9726">MGKVENKMRSANSLLNYSILHKKWLIGYVFVGNTGVPRSKLMAFSKQIGVHLFVQDTVHRSSKAWERSCKIEKAETAFRWDRNV</sequence>